<dbReference type="EMBL" id="JACSQC010000004">
    <property type="protein sequence ID" value="MBD8044090.1"/>
    <property type="molecule type" value="Genomic_DNA"/>
</dbReference>
<evidence type="ECO:0000313" key="6">
    <source>
        <dbReference type="Proteomes" id="UP000652763"/>
    </source>
</evidence>
<dbReference type="PANTHER" id="PTHR46796">
    <property type="entry name" value="HTH-TYPE TRANSCRIPTIONAL ACTIVATOR RHAS-RELATED"/>
    <property type="match status" value="1"/>
</dbReference>
<evidence type="ECO:0000259" key="4">
    <source>
        <dbReference type="PROSITE" id="PS01124"/>
    </source>
</evidence>
<dbReference type="Pfam" id="PF12833">
    <property type="entry name" value="HTH_18"/>
    <property type="match status" value="1"/>
</dbReference>
<evidence type="ECO:0000256" key="2">
    <source>
        <dbReference type="ARBA" id="ARBA00023125"/>
    </source>
</evidence>
<sequence length="348" mass="37971">MLPACDDVPGSGSGLPRQGRLTRYRVPGMLSPEEKFEHWRTWYGSAVDLPMRLEKTESTVHRGFNPTAVSLNGSGFSLVELTNEPVAGYWGGAASSEEIRLVHFKTACAGFTFSGQSKAVLPGAVRFIDLSSSGSFHAPAGLGAVQINIDRGLLGLDEKSVERLQALTDIRTNPVVRSLIIPMLSGWQHPDMDQEVDRLLPVVRSVMAALIGSLFDTHIDDADLRAARILAIRKFMRKNARNRALDVDAVVEYSHLSRRALYYLFEGEKLQVNGYIRALRALEALELLTAPNPRKVPLAEIAEASGFSSAAAMRRAVETTTGASLQEIQSDPEGLRSATLALRKSIGF</sequence>
<organism evidence="5 6">
    <name type="scientific">Arthrobacter pullicola</name>
    <dbReference type="NCBI Taxonomy" id="2762224"/>
    <lineage>
        <taxon>Bacteria</taxon>
        <taxon>Bacillati</taxon>
        <taxon>Actinomycetota</taxon>
        <taxon>Actinomycetes</taxon>
        <taxon>Micrococcales</taxon>
        <taxon>Micrococcaceae</taxon>
        <taxon>Arthrobacter</taxon>
    </lineage>
</organism>
<reference evidence="5 6" key="1">
    <citation type="submission" date="2020-08" db="EMBL/GenBank/DDBJ databases">
        <title>A Genomic Blueprint of the Chicken Gut Microbiome.</title>
        <authorList>
            <person name="Gilroy R."/>
            <person name="Ravi A."/>
            <person name="Getino M."/>
            <person name="Pursley I."/>
            <person name="Horton D.L."/>
            <person name="Alikhan N.-F."/>
            <person name="Baker D."/>
            <person name="Gharbi K."/>
            <person name="Hall N."/>
            <person name="Watson M."/>
            <person name="Adriaenssens E.M."/>
            <person name="Foster-Nyarko E."/>
            <person name="Jarju S."/>
            <person name="Secka A."/>
            <person name="Antonio M."/>
            <person name="Oren A."/>
            <person name="Chaudhuri R."/>
            <person name="La Ragione R.M."/>
            <person name="Hildebrand F."/>
            <person name="Pallen M.J."/>
        </authorList>
    </citation>
    <scope>NUCLEOTIDE SEQUENCE [LARGE SCALE GENOMIC DNA]</scope>
    <source>
        <strain evidence="5 6">Sa2BUA2</strain>
    </source>
</reference>
<evidence type="ECO:0000256" key="3">
    <source>
        <dbReference type="ARBA" id="ARBA00023163"/>
    </source>
</evidence>
<keyword evidence="3" id="KW-0804">Transcription</keyword>
<dbReference type="Gene3D" id="1.10.10.60">
    <property type="entry name" value="Homeodomain-like"/>
    <property type="match status" value="1"/>
</dbReference>
<dbReference type="InterPro" id="IPR018060">
    <property type="entry name" value="HTH_AraC"/>
</dbReference>
<dbReference type="PANTHER" id="PTHR46796:SF6">
    <property type="entry name" value="ARAC SUBFAMILY"/>
    <property type="match status" value="1"/>
</dbReference>
<dbReference type="Proteomes" id="UP000652763">
    <property type="component" value="Unassembled WGS sequence"/>
</dbReference>
<dbReference type="SMART" id="SM00342">
    <property type="entry name" value="HTH_ARAC"/>
    <property type="match status" value="1"/>
</dbReference>
<dbReference type="InterPro" id="IPR050204">
    <property type="entry name" value="AraC_XylS_family_regulators"/>
</dbReference>
<evidence type="ECO:0000313" key="5">
    <source>
        <dbReference type="EMBL" id="MBD8044090.1"/>
    </source>
</evidence>
<name>A0ABR8YIN3_9MICC</name>
<evidence type="ECO:0000256" key="1">
    <source>
        <dbReference type="ARBA" id="ARBA00023015"/>
    </source>
</evidence>
<proteinExistence type="predicted"/>
<keyword evidence="6" id="KW-1185">Reference proteome</keyword>
<dbReference type="PROSITE" id="PS01124">
    <property type="entry name" value="HTH_ARAC_FAMILY_2"/>
    <property type="match status" value="1"/>
</dbReference>
<keyword evidence="1" id="KW-0805">Transcription regulation</keyword>
<gene>
    <name evidence="5" type="ORF">H9638_09750</name>
</gene>
<accession>A0ABR8YIN3</accession>
<keyword evidence="2" id="KW-0238">DNA-binding</keyword>
<feature type="domain" description="HTH araC/xylS-type" evidence="4">
    <location>
        <begin position="230"/>
        <end position="331"/>
    </location>
</feature>
<comment type="caution">
    <text evidence="5">The sequence shown here is derived from an EMBL/GenBank/DDBJ whole genome shotgun (WGS) entry which is preliminary data.</text>
</comment>
<protein>
    <submittedName>
        <fullName evidence="5">Helix-turn-helix domain-containing protein</fullName>
    </submittedName>
</protein>